<evidence type="ECO:0000313" key="2">
    <source>
        <dbReference type="Proteomes" id="UP000298327"/>
    </source>
</evidence>
<reference evidence="1 2" key="1">
    <citation type="submission" date="2019-02" db="EMBL/GenBank/DDBJ databases">
        <title>Genome sequencing of the rare red list fungi Dentipellis fragilis.</title>
        <authorList>
            <person name="Buettner E."/>
            <person name="Kellner H."/>
        </authorList>
    </citation>
    <scope>NUCLEOTIDE SEQUENCE [LARGE SCALE GENOMIC DNA]</scope>
    <source>
        <strain evidence="1 2">DSM 105465</strain>
    </source>
</reference>
<dbReference type="AlphaFoldDB" id="A0A4Y9ZD12"/>
<name>A0A4Y9ZD12_9AGAM</name>
<keyword evidence="2" id="KW-1185">Reference proteome</keyword>
<protein>
    <submittedName>
        <fullName evidence="1">Uncharacterized protein</fullName>
    </submittedName>
</protein>
<dbReference type="Proteomes" id="UP000298327">
    <property type="component" value="Unassembled WGS sequence"/>
</dbReference>
<proteinExistence type="predicted"/>
<organism evidence="1 2">
    <name type="scientific">Dentipellis fragilis</name>
    <dbReference type="NCBI Taxonomy" id="205917"/>
    <lineage>
        <taxon>Eukaryota</taxon>
        <taxon>Fungi</taxon>
        <taxon>Dikarya</taxon>
        <taxon>Basidiomycota</taxon>
        <taxon>Agaricomycotina</taxon>
        <taxon>Agaricomycetes</taxon>
        <taxon>Russulales</taxon>
        <taxon>Hericiaceae</taxon>
        <taxon>Dentipellis</taxon>
    </lineage>
</organism>
<comment type="caution">
    <text evidence="1">The sequence shown here is derived from an EMBL/GenBank/DDBJ whole genome shotgun (WGS) entry which is preliminary data.</text>
</comment>
<accession>A0A4Y9ZD12</accession>
<evidence type="ECO:0000313" key="1">
    <source>
        <dbReference type="EMBL" id="TFY71648.1"/>
    </source>
</evidence>
<gene>
    <name evidence="1" type="ORF">EVG20_g1340</name>
</gene>
<dbReference type="OrthoDB" id="411632at2759"/>
<sequence>MGAYYRAPLSTLAPDAGDRLGLELHDAPNADSNALYDPQVLIVSAFFPLAKSKHPMSDYEAWLTHFLTPIASDIYMFAPPEMAPLIRRLRGGLPLTLNTTFASPFDVPLLQGRRGAYEEMHTWDQSPDRAKHSPEIYAVWNTKPYFLDEGLTNALAAGKHYDYAFWNDAGSFREDHHYVNWPDPGRVEKVYQESARMSGTPIDEIIFFGLWWAPSEASTEVKDWRVEMGPPQYLMSEGSFFGGMRPAIRTYRYLYETYHDYWLAHSFFVGVDQSLMNALMIMFPSHFTATWIYDTYARAHEGVPDDAETQLGNCGSSWYYYQWWFAEENEREAMADRWFAETTRSAATMPKVRCRLTDVMTFDHFLTRAFGKDWRPPPVSRTVVREDVSWLKHQYPYHKIGWHTSAEAISSSLVVSVIAFYRIVGDQSRHSIARGNHGPLSTCVLHDDLHDHLEASSRTLALAVLPSVSLLLGSRLVDAPDIRITAHVAEQPHTAAQLLLCLPRCTGSPSSAPTLVADSETSLIFNLGRVAGSSKVEDCGTGKDGLGLLGLPRAPTVRSIRGGRLYVAIFVAFCLTLSIVVYTQLDADSTLTPYLSRFSPFAPDINVLEPLNTTAPAPRVLIVSAFFPLTKSKHSMSDYEAWLTRFLSPITTDIYMFAPPTLAPMIRALRGDLPLTLNTSFASPFDIPPLHGRTAAYRLMHAWDPEQDIHSPELYAVWTAKPYFLDEGLANAQAEGQQYDYAFWNDAGSFREEHTYVGWPDGRRVDQVFRQAARLSGTPKDEIIFFPLWWAPERHSEERWWVEARGPIDMTFVLRRHARGGADVPPHVLHVPRLLPRELALRRKGPEPHQRAHVPLPLTLRRGVDIRHQGARTPRVPDAAETQLGSCGSSWYYYQWWFAEEQERERMADVWMAEEKDRGKGLDGLKVRCRMTDVLIIEQLLRRQFGKGWTPPAASVDVSDL</sequence>
<dbReference type="EMBL" id="SEOQ01000042">
    <property type="protein sequence ID" value="TFY71648.1"/>
    <property type="molecule type" value="Genomic_DNA"/>
</dbReference>